<dbReference type="GO" id="GO:0005634">
    <property type="term" value="C:nucleus"/>
    <property type="evidence" value="ECO:0007669"/>
    <property type="project" value="UniProtKB-SubCell"/>
</dbReference>
<dbReference type="Pfam" id="PF00046">
    <property type="entry name" value="Homeodomain"/>
    <property type="match status" value="1"/>
</dbReference>
<feature type="DNA-binding region" description="Homeobox" evidence="5">
    <location>
        <begin position="3"/>
        <end position="62"/>
    </location>
</feature>
<evidence type="ECO:0000313" key="9">
    <source>
        <dbReference type="EMBL" id="CEK64470.1"/>
    </source>
</evidence>
<evidence type="ECO:0000256" key="1">
    <source>
        <dbReference type="ARBA" id="ARBA00004123"/>
    </source>
</evidence>
<dbReference type="Gene3D" id="1.10.10.60">
    <property type="entry name" value="Homeodomain-like"/>
    <property type="match status" value="1"/>
</dbReference>
<dbReference type="GO" id="GO:0030182">
    <property type="term" value="P:neuron differentiation"/>
    <property type="evidence" value="ECO:0007669"/>
    <property type="project" value="TreeGrafter"/>
</dbReference>
<dbReference type="InterPro" id="IPR001356">
    <property type="entry name" value="HD"/>
</dbReference>
<comment type="subcellular location">
    <subcellularLocation>
        <location evidence="1 5 6">Nucleus</location>
    </subcellularLocation>
</comment>
<dbReference type="PROSITE" id="PS00027">
    <property type="entry name" value="HOMEOBOX_1"/>
    <property type="match status" value="1"/>
</dbReference>
<dbReference type="EMBL" id="HACG01017605">
    <property type="protein sequence ID" value="CEK64470.1"/>
    <property type="molecule type" value="Transcribed_RNA"/>
</dbReference>
<feature type="region of interest" description="Disordered" evidence="7">
    <location>
        <begin position="62"/>
        <end position="129"/>
    </location>
</feature>
<dbReference type="PROSITE" id="PS50071">
    <property type="entry name" value="HOMEOBOX_2"/>
    <property type="match status" value="1"/>
</dbReference>
<dbReference type="PANTHER" id="PTHR24208:SF166">
    <property type="entry name" value="LIM HOMEOBOX TRANSCRIPTION FACTOR 1 ALPHA, ISOFORM B"/>
    <property type="match status" value="1"/>
</dbReference>
<dbReference type="SUPFAM" id="SSF46689">
    <property type="entry name" value="Homeodomain-like"/>
    <property type="match status" value="1"/>
</dbReference>
<keyword evidence="4 5" id="KW-0539">Nucleus</keyword>
<feature type="region of interest" description="Disordered" evidence="7">
    <location>
        <begin position="1"/>
        <end position="22"/>
    </location>
</feature>
<dbReference type="InterPro" id="IPR009057">
    <property type="entry name" value="Homeodomain-like_sf"/>
</dbReference>
<dbReference type="InterPro" id="IPR050453">
    <property type="entry name" value="LIM_Homeobox_TF"/>
</dbReference>
<dbReference type="GO" id="GO:0000977">
    <property type="term" value="F:RNA polymerase II transcription regulatory region sequence-specific DNA binding"/>
    <property type="evidence" value="ECO:0007669"/>
    <property type="project" value="TreeGrafter"/>
</dbReference>
<keyword evidence="3 5" id="KW-0371">Homeobox</keyword>
<evidence type="ECO:0000256" key="2">
    <source>
        <dbReference type="ARBA" id="ARBA00023125"/>
    </source>
</evidence>
<gene>
    <name evidence="9" type="primary">ORF51866</name>
</gene>
<sequence length="214" mass="23709">KGPKRPRTILTTSQRRKFKASFEVNPKPCRKVRESLAAETGLSVRVVQVWFQNQRAKVKKIARKQNLETNNNNSNNKDNSDSNSSKKSSKSHKKKKEEESDSSDCGGDLTSSDDPLSAETNSFLSSASETQYTKSLRPYDLSASSGHMFSNQDMGDSMYPDTPMGMDDGMDHFEHVLMSEAGGHHHAGIMSGVSGVINPIDKLYSMQTSYFSTD</sequence>
<dbReference type="GO" id="GO:0000981">
    <property type="term" value="F:DNA-binding transcription factor activity, RNA polymerase II-specific"/>
    <property type="evidence" value="ECO:0007669"/>
    <property type="project" value="InterPro"/>
</dbReference>
<reference evidence="9" key="1">
    <citation type="submission" date="2014-12" db="EMBL/GenBank/DDBJ databases">
        <title>Insight into the proteome of Arion vulgaris.</title>
        <authorList>
            <person name="Aradska J."/>
            <person name="Bulat T."/>
            <person name="Smidak R."/>
            <person name="Sarate P."/>
            <person name="Gangsoo J."/>
            <person name="Sialana F."/>
            <person name="Bilban M."/>
            <person name="Lubec G."/>
        </authorList>
    </citation>
    <scope>NUCLEOTIDE SEQUENCE</scope>
    <source>
        <tissue evidence="9">Skin</tissue>
    </source>
</reference>
<evidence type="ECO:0000259" key="8">
    <source>
        <dbReference type="PROSITE" id="PS50071"/>
    </source>
</evidence>
<protein>
    <recommendedName>
        <fullName evidence="8">Homeobox domain-containing protein</fullName>
    </recommendedName>
</protein>
<name>A0A0B6Z9W5_9EUPU</name>
<evidence type="ECO:0000256" key="3">
    <source>
        <dbReference type="ARBA" id="ARBA00023155"/>
    </source>
</evidence>
<proteinExistence type="predicted"/>
<evidence type="ECO:0000256" key="4">
    <source>
        <dbReference type="ARBA" id="ARBA00023242"/>
    </source>
</evidence>
<feature type="non-terminal residue" evidence="9">
    <location>
        <position position="1"/>
    </location>
</feature>
<dbReference type="AlphaFoldDB" id="A0A0B6Z9W5"/>
<dbReference type="InterPro" id="IPR017970">
    <property type="entry name" value="Homeobox_CS"/>
</dbReference>
<organism evidence="9">
    <name type="scientific">Arion vulgaris</name>
    <dbReference type="NCBI Taxonomy" id="1028688"/>
    <lineage>
        <taxon>Eukaryota</taxon>
        <taxon>Metazoa</taxon>
        <taxon>Spiralia</taxon>
        <taxon>Lophotrochozoa</taxon>
        <taxon>Mollusca</taxon>
        <taxon>Gastropoda</taxon>
        <taxon>Heterobranchia</taxon>
        <taxon>Euthyneura</taxon>
        <taxon>Panpulmonata</taxon>
        <taxon>Eupulmonata</taxon>
        <taxon>Stylommatophora</taxon>
        <taxon>Helicina</taxon>
        <taxon>Arionoidea</taxon>
        <taxon>Arionidae</taxon>
        <taxon>Arion</taxon>
    </lineage>
</organism>
<accession>A0A0B6Z9W5</accession>
<feature type="domain" description="Homeobox" evidence="8">
    <location>
        <begin position="1"/>
        <end position="61"/>
    </location>
</feature>
<feature type="compositionally biased region" description="Polar residues" evidence="7">
    <location>
        <begin position="109"/>
        <end position="129"/>
    </location>
</feature>
<dbReference type="CDD" id="cd00086">
    <property type="entry name" value="homeodomain"/>
    <property type="match status" value="1"/>
</dbReference>
<keyword evidence="2 5" id="KW-0238">DNA-binding</keyword>
<feature type="compositionally biased region" description="Low complexity" evidence="7">
    <location>
        <begin position="70"/>
        <end position="86"/>
    </location>
</feature>
<evidence type="ECO:0000256" key="7">
    <source>
        <dbReference type="SAM" id="MobiDB-lite"/>
    </source>
</evidence>
<evidence type="ECO:0000256" key="5">
    <source>
        <dbReference type="PROSITE-ProRule" id="PRU00108"/>
    </source>
</evidence>
<dbReference type="SMART" id="SM00389">
    <property type="entry name" value="HOX"/>
    <property type="match status" value="1"/>
</dbReference>
<dbReference type="PANTHER" id="PTHR24208">
    <property type="entry name" value="LIM/HOMEOBOX PROTEIN LHX"/>
    <property type="match status" value="1"/>
</dbReference>
<dbReference type="FunFam" id="1.10.10.60:FF:000448">
    <property type="entry name" value="LIM/homeobox protein Lhx4"/>
    <property type="match status" value="1"/>
</dbReference>
<evidence type="ECO:0000256" key="6">
    <source>
        <dbReference type="RuleBase" id="RU000682"/>
    </source>
</evidence>